<dbReference type="Proteomes" id="UP000008694">
    <property type="component" value="Unassembled WGS sequence"/>
</dbReference>
<evidence type="ECO:0000313" key="2">
    <source>
        <dbReference type="EMBL" id="EFH60841.1"/>
    </source>
</evidence>
<dbReference type="InterPro" id="IPR001079">
    <property type="entry name" value="Galectin_CRD"/>
</dbReference>
<feature type="domain" description="Galectin" evidence="1">
    <location>
        <begin position="45"/>
        <end position="82"/>
    </location>
</feature>
<dbReference type="HOGENOM" id="CLU_2561388_0_0_1"/>
<organism evidence="3">
    <name type="scientific">Arabidopsis lyrata subsp. lyrata</name>
    <name type="common">Lyre-leaved rock-cress</name>
    <dbReference type="NCBI Taxonomy" id="81972"/>
    <lineage>
        <taxon>Eukaryota</taxon>
        <taxon>Viridiplantae</taxon>
        <taxon>Streptophyta</taxon>
        <taxon>Embryophyta</taxon>
        <taxon>Tracheophyta</taxon>
        <taxon>Spermatophyta</taxon>
        <taxon>Magnoliopsida</taxon>
        <taxon>eudicotyledons</taxon>
        <taxon>Gunneridae</taxon>
        <taxon>Pentapetalae</taxon>
        <taxon>rosids</taxon>
        <taxon>malvids</taxon>
        <taxon>Brassicales</taxon>
        <taxon>Brassicaceae</taxon>
        <taxon>Camelineae</taxon>
        <taxon>Arabidopsis</taxon>
    </lineage>
</organism>
<dbReference type="AlphaFoldDB" id="D7L5H6"/>
<dbReference type="Gramene" id="scaffold_300737.1">
    <property type="protein sequence ID" value="scaffold_300737.1"/>
    <property type="gene ID" value="scaffold_300737.1"/>
</dbReference>
<dbReference type="STRING" id="81972.D7L5H6"/>
<dbReference type="GO" id="GO:0030246">
    <property type="term" value="F:carbohydrate binding"/>
    <property type="evidence" value="ECO:0007669"/>
    <property type="project" value="InterPro"/>
</dbReference>
<reference evidence="3" key="1">
    <citation type="journal article" date="2011" name="Nat. Genet.">
        <title>The Arabidopsis lyrata genome sequence and the basis of rapid genome size change.</title>
        <authorList>
            <person name="Hu T.T."/>
            <person name="Pattyn P."/>
            <person name="Bakker E.G."/>
            <person name="Cao J."/>
            <person name="Cheng J.-F."/>
            <person name="Clark R.M."/>
            <person name="Fahlgren N."/>
            <person name="Fawcett J.A."/>
            <person name="Grimwood J."/>
            <person name="Gundlach H."/>
            <person name="Haberer G."/>
            <person name="Hollister J.D."/>
            <person name="Ossowski S."/>
            <person name="Ottilar R.P."/>
            <person name="Salamov A.A."/>
            <person name="Schneeberger K."/>
            <person name="Spannagl M."/>
            <person name="Wang X."/>
            <person name="Yang L."/>
            <person name="Nasrallah M.E."/>
            <person name="Bergelson J."/>
            <person name="Carrington J.C."/>
            <person name="Gaut B.S."/>
            <person name="Schmutz J."/>
            <person name="Mayer K.F.X."/>
            <person name="Van de Peer Y."/>
            <person name="Grigoriev I.V."/>
            <person name="Nordborg M."/>
            <person name="Weigel D."/>
            <person name="Guo Y.-L."/>
        </authorList>
    </citation>
    <scope>NUCLEOTIDE SEQUENCE [LARGE SCALE GENOMIC DNA]</scope>
    <source>
        <strain evidence="3">cv. MN47</strain>
    </source>
</reference>
<proteinExistence type="predicted"/>
<protein>
    <recommendedName>
        <fullName evidence="1">Galectin domain-containing protein</fullName>
    </recommendedName>
</protein>
<evidence type="ECO:0000313" key="3">
    <source>
        <dbReference type="Proteomes" id="UP000008694"/>
    </source>
</evidence>
<evidence type="ECO:0000259" key="1">
    <source>
        <dbReference type="PROSITE" id="PS51304"/>
    </source>
</evidence>
<gene>
    <name evidence="2" type="ORF">ARALYDRAFT_896767</name>
</gene>
<name>D7L5H6_ARALL</name>
<accession>D7L5H6</accession>
<keyword evidence="3" id="KW-1185">Reference proteome</keyword>
<dbReference type="EMBL" id="GL348715">
    <property type="protein sequence ID" value="EFH60841.1"/>
    <property type="molecule type" value="Genomic_DNA"/>
</dbReference>
<sequence>MKDLVFLINKEKGASSSAMVSNELGRNCPDFVTAFDGDLSGLRHVLLELPCGLIEDSSVTLVGIPDEHSRSFQIQLVGSEQL</sequence>
<dbReference type="eggNOG" id="KOG2287">
    <property type="taxonomic scope" value="Eukaryota"/>
</dbReference>
<dbReference type="PROSITE" id="PS51304">
    <property type="entry name" value="GALECTIN"/>
    <property type="match status" value="1"/>
</dbReference>